<evidence type="ECO:0000313" key="3">
    <source>
        <dbReference type="EMBL" id="MDI5972800.1"/>
    </source>
</evidence>
<organism evidence="3">
    <name type="scientific">Streptantibioticus silvisoli</name>
    <dbReference type="NCBI Taxonomy" id="2705255"/>
    <lineage>
        <taxon>Bacteria</taxon>
        <taxon>Bacillati</taxon>
        <taxon>Actinomycetota</taxon>
        <taxon>Actinomycetes</taxon>
        <taxon>Kitasatosporales</taxon>
        <taxon>Streptomycetaceae</taxon>
        <taxon>Streptantibioticus</taxon>
    </lineage>
</organism>
<proteinExistence type="predicted"/>
<dbReference type="Pfam" id="PF07336">
    <property type="entry name" value="ABATE"/>
    <property type="match status" value="1"/>
</dbReference>
<dbReference type="InterPro" id="IPR010852">
    <property type="entry name" value="ABATE"/>
</dbReference>
<gene>
    <name evidence="2" type="ORF">POF43_014005</name>
    <name evidence="3" type="ORF">POF50_026240</name>
</gene>
<dbReference type="PANTHER" id="PTHR35525">
    <property type="entry name" value="BLL6575 PROTEIN"/>
    <property type="match status" value="1"/>
</dbReference>
<dbReference type="Gene3D" id="1.10.3300.10">
    <property type="entry name" value="Jann2411-like domain"/>
    <property type="match status" value="1"/>
</dbReference>
<dbReference type="AlphaFoldDB" id="A0AA90HBU9"/>
<dbReference type="EMBL" id="JABXJJ020000037">
    <property type="protein sequence ID" value="MDI5972800.1"/>
    <property type="molecule type" value="Genomic_DNA"/>
</dbReference>
<sequence>MTRTDPRPLTGEPLSLDLLNTRWIDGGREQDLLADLAGLRIWLGSVRPADGCRADTATLDALRATRAALALAAAAPAAPSAPACAALDEVLAHGRIRRRLTAAGPAEETETDAPCWLPGWLAAADYLRLLALDPTRVHACEGPGCVLYFYDTSKGRRRRWCSMAACGNRAKASRHYARGRTDEA</sequence>
<dbReference type="PANTHER" id="PTHR35525:SF3">
    <property type="entry name" value="BLL6575 PROTEIN"/>
    <property type="match status" value="1"/>
</dbReference>
<name>A0AA90HBU9_9ACTN</name>
<accession>A0AA90HBU9</accession>
<comment type="caution">
    <text evidence="3">The sequence shown here is derived from an EMBL/GenBank/DDBJ whole genome shotgun (WGS) entry which is preliminary data.</text>
</comment>
<protein>
    <submittedName>
        <fullName evidence="3">CGNR zinc finger domain-containing protein</fullName>
    </submittedName>
</protein>
<dbReference type="RefSeq" id="WP_271317929.1">
    <property type="nucleotide sequence ID" value="NZ_JAAGKO020000017.1"/>
</dbReference>
<keyword evidence="4" id="KW-1185">Reference proteome</keyword>
<evidence type="ECO:0000313" key="4">
    <source>
        <dbReference type="Proteomes" id="UP001156398"/>
    </source>
</evidence>
<feature type="domain" description="Zinc finger CGNR" evidence="1">
    <location>
        <begin position="136"/>
        <end position="178"/>
    </location>
</feature>
<dbReference type="InterPro" id="IPR021005">
    <property type="entry name" value="Znf_CGNR"/>
</dbReference>
<dbReference type="SUPFAM" id="SSF160904">
    <property type="entry name" value="Jann2411-like"/>
    <property type="match status" value="1"/>
</dbReference>
<dbReference type="EMBL" id="JAAGKO020000017">
    <property type="protein sequence ID" value="MDI5963817.1"/>
    <property type="molecule type" value="Genomic_DNA"/>
</dbReference>
<reference evidence="3 4" key="1">
    <citation type="submission" date="2023-05" db="EMBL/GenBank/DDBJ databases">
        <title>Streptantibioticus silvisoli sp. nov., acidotolerant actinomycetes 1 from pine litter.</title>
        <authorList>
            <person name="Swiecimska M."/>
            <person name="Golinska P."/>
            <person name="Sangal V."/>
            <person name="Wachnowicz B."/>
            <person name="Goodfellow M."/>
        </authorList>
    </citation>
    <scope>NUCLEOTIDE SEQUENCE</scope>
    <source>
        <strain evidence="3">SL13</strain>
        <strain evidence="2 4">SL54</strain>
    </source>
</reference>
<dbReference type="InterPro" id="IPR023286">
    <property type="entry name" value="ABATE_dom_sf"/>
</dbReference>
<dbReference type="Pfam" id="PF11706">
    <property type="entry name" value="zf-CGNR"/>
    <property type="match status" value="1"/>
</dbReference>
<evidence type="ECO:0000313" key="2">
    <source>
        <dbReference type="EMBL" id="MDI5963817.1"/>
    </source>
</evidence>
<dbReference type="Proteomes" id="UP001156398">
    <property type="component" value="Unassembled WGS sequence"/>
</dbReference>
<evidence type="ECO:0000259" key="1">
    <source>
        <dbReference type="Pfam" id="PF11706"/>
    </source>
</evidence>